<evidence type="ECO:0000313" key="3">
    <source>
        <dbReference type="EMBL" id="KAH3812572.1"/>
    </source>
</evidence>
<dbReference type="GO" id="GO:0008270">
    <property type="term" value="F:zinc ion binding"/>
    <property type="evidence" value="ECO:0007669"/>
    <property type="project" value="UniProtKB-KW"/>
</dbReference>
<evidence type="ECO:0000256" key="1">
    <source>
        <dbReference type="PROSITE-ProRule" id="PRU00723"/>
    </source>
</evidence>
<keyword evidence="1" id="KW-0862">Zinc</keyword>
<accession>A0A9D4JM82</accession>
<comment type="caution">
    <text evidence="3">The sequence shown here is derived from an EMBL/GenBank/DDBJ whole genome shotgun (WGS) entry which is preliminary data.</text>
</comment>
<reference evidence="3" key="1">
    <citation type="journal article" date="2019" name="bioRxiv">
        <title>The Genome of the Zebra Mussel, Dreissena polymorpha: A Resource for Invasive Species Research.</title>
        <authorList>
            <person name="McCartney M.A."/>
            <person name="Auch B."/>
            <person name="Kono T."/>
            <person name="Mallez S."/>
            <person name="Zhang Y."/>
            <person name="Obille A."/>
            <person name="Becker A."/>
            <person name="Abrahante J.E."/>
            <person name="Garbe J."/>
            <person name="Badalamenti J.P."/>
            <person name="Herman A."/>
            <person name="Mangelson H."/>
            <person name="Liachko I."/>
            <person name="Sullivan S."/>
            <person name="Sone E.D."/>
            <person name="Koren S."/>
            <person name="Silverstein K.A.T."/>
            <person name="Beckman K.B."/>
            <person name="Gohl D.M."/>
        </authorList>
    </citation>
    <scope>NUCLEOTIDE SEQUENCE</scope>
    <source>
        <strain evidence="3">Duluth1</strain>
        <tissue evidence="3">Whole animal</tissue>
    </source>
</reference>
<dbReference type="InterPro" id="IPR000571">
    <property type="entry name" value="Znf_CCCH"/>
</dbReference>
<dbReference type="AlphaFoldDB" id="A0A9D4JM82"/>
<keyword evidence="1" id="KW-0863">Zinc-finger</keyword>
<keyword evidence="1" id="KW-0479">Metal-binding</keyword>
<evidence type="ECO:0000259" key="2">
    <source>
        <dbReference type="PROSITE" id="PS50103"/>
    </source>
</evidence>
<name>A0A9D4JM82_DREPO</name>
<reference evidence="3" key="2">
    <citation type="submission" date="2020-11" db="EMBL/GenBank/DDBJ databases">
        <authorList>
            <person name="McCartney M.A."/>
            <person name="Auch B."/>
            <person name="Kono T."/>
            <person name="Mallez S."/>
            <person name="Becker A."/>
            <person name="Gohl D.M."/>
            <person name="Silverstein K.A.T."/>
            <person name="Koren S."/>
            <person name="Bechman K.B."/>
            <person name="Herman A."/>
            <person name="Abrahante J.E."/>
            <person name="Garbe J."/>
        </authorList>
    </citation>
    <scope>NUCLEOTIDE SEQUENCE</scope>
    <source>
        <strain evidence="3">Duluth1</strain>
        <tissue evidence="3">Whole animal</tissue>
    </source>
</reference>
<dbReference type="Proteomes" id="UP000828390">
    <property type="component" value="Unassembled WGS sequence"/>
</dbReference>
<dbReference type="EMBL" id="JAIWYP010000006">
    <property type="protein sequence ID" value="KAH3812572.1"/>
    <property type="molecule type" value="Genomic_DNA"/>
</dbReference>
<sequence length="64" mass="7344">MELQILTPMVQNTSYHHGTGPTSKQEDCKIFKVSGECPFGNRYRYRHNKANASDSQEANKPKHH</sequence>
<gene>
    <name evidence="3" type="ORF">DPMN_141007</name>
</gene>
<dbReference type="PROSITE" id="PS50103">
    <property type="entry name" value="ZF_C3H1"/>
    <property type="match status" value="1"/>
</dbReference>
<feature type="domain" description="C3H1-type" evidence="2">
    <location>
        <begin position="22"/>
        <end position="50"/>
    </location>
</feature>
<organism evidence="3 4">
    <name type="scientific">Dreissena polymorpha</name>
    <name type="common">Zebra mussel</name>
    <name type="synonym">Mytilus polymorpha</name>
    <dbReference type="NCBI Taxonomy" id="45954"/>
    <lineage>
        <taxon>Eukaryota</taxon>
        <taxon>Metazoa</taxon>
        <taxon>Spiralia</taxon>
        <taxon>Lophotrochozoa</taxon>
        <taxon>Mollusca</taxon>
        <taxon>Bivalvia</taxon>
        <taxon>Autobranchia</taxon>
        <taxon>Heteroconchia</taxon>
        <taxon>Euheterodonta</taxon>
        <taxon>Imparidentia</taxon>
        <taxon>Neoheterodontei</taxon>
        <taxon>Myida</taxon>
        <taxon>Dreissenoidea</taxon>
        <taxon>Dreissenidae</taxon>
        <taxon>Dreissena</taxon>
    </lineage>
</organism>
<protein>
    <recommendedName>
        <fullName evidence="2">C3H1-type domain-containing protein</fullName>
    </recommendedName>
</protein>
<evidence type="ECO:0000313" key="4">
    <source>
        <dbReference type="Proteomes" id="UP000828390"/>
    </source>
</evidence>
<feature type="zinc finger region" description="C3H1-type" evidence="1">
    <location>
        <begin position="22"/>
        <end position="50"/>
    </location>
</feature>
<keyword evidence="4" id="KW-1185">Reference proteome</keyword>
<proteinExistence type="predicted"/>